<evidence type="ECO:0000259" key="2">
    <source>
        <dbReference type="Pfam" id="PF25597"/>
    </source>
</evidence>
<reference evidence="3" key="1">
    <citation type="submission" date="2021-10" db="EMBL/GenBank/DDBJ databases">
        <title>Tropical sea cucumber genome reveals ecological adaptation and Cuvierian tubules defense mechanism.</title>
        <authorList>
            <person name="Chen T."/>
        </authorList>
    </citation>
    <scope>NUCLEOTIDE SEQUENCE</scope>
    <source>
        <strain evidence="3">Nanhai2018</strain>
        <tissue evidence="3">Muscle</tissue>
    </source>
</reference>
<dbReference type="Proteomes" id="UP001152320">
    <property type="component" value="Chromosome 4"/>
</dbReference>
<proteinExistence type="predicted"/>
<sequence>MMTGRILNLSKMWIFGSDCYAYKHNQRKLDPRCEKGIFAGDDKNSPAYLIYYPVSGKVMKHRLVKFIRKGSVAQQTQTDETWFDEADMYLKQNTCEKTNTGEASIPKGQTEMDNPQDEIGPVEGFENQIETGVGIGNITTENDIGRSK</sequence>
<gene>
    <name evidence="3" type="ORF">HOLleu_09419</name>
</gene>
<dbReference type="Pfam" id="PF25597">
    <property type="entry name" value="SH3_retrovirus"/>
    <property type="match status" value="1"/>
</dbReference>
<organism evidence="3 4">
    <name type="scientific">Holothuria leucospilota</name>
    <name type="common">Black long sea cucumber</name>
    <name type="synonym">Mertensiothuria leucospilota</name>
    <dbReference type="NCBI Taxonomy" id="206669"/>
    <lineage>
        <taxon>Eukaryota</taxon>
        <taxon>Metazoa</taxon>
        <taxon>Echinodermata</taxon>
        <taxon>Eleutherozoa</taxon>
        <taxon>Echinozoa</taxon>
        <taxon>Holothuroidea</taxon>
        <taxon>Aspidochirotacea</taxon>
        <taxon>Aspidochirotida</taxon>
        <taxon>Holothuriidae</taxon>
        <taxon>Holothuria</taxon>
    </lineage>
</organism>
<comment type="caution">
    <text evidence="3">The sequence shown here is derived from an EMBL/GenBank/DDBJ whole genome shotgun (WGS) entry which is preliminary data.</text>
</comment>
<name>A0A9Q1CDE4_HOLLE</name>
<keyword evidence="4" id="KW-1185">Reference proteome</keyword>
<evidence type="ECO:0000256" key="1">
    <source>
        <dbReference type="SAM" id="MobiDB-lite"/>
    </source>
</evidence>
<feature type="region of interest" description="Disordered" evidence="1">
    <location>
        <begin position="97"/>
        <end position="122"/>
    </location>
</feature>
<dbReference type="AlphaFoldDB" id="A0A9Q1CDE4"/>
<protein>
    <recommendedName>
        <fullName evidence="2">Retroviral polymerase SH3-like domain-containing protein</fullName>
    </recommendedName>
</protein>
<dbReference type="OrthoDB" id="413361at2759"/>
<accession>A0A9Q1CDE4</accession>
<dbReference type="EMBL" id="JAIZAY010000004">
    <property type="protein sequence ID" value="KAJ8042620.1"/>
    <property type="molecule type" value="Genomic_DNA"/>
</dbReference>
<feature type="domain" description="Retroviral polymerase SH3-like" evidence="2">
    <location>
        <begin position="18"/>
        <end position="70"/>
    </location>
</feature>
<evidence type="ECO:0000313" key="4">
    <source>
        <dbReference type="Proteomes" id="UP001152320"/>
    </source>
</evidence>
<dbReference type="InterPro" id="IPR057670">
    <property type="entry name" value="SH3_retrovirus"/>
</dbReference>
<evidence type="ECO:0000313" key="3">
    <source>
        <dbReference type="EMBL" id="KAJ8042620.1"/>
    </source>
</evidence>